<comment type="catalytic activity">
    <reaction evidence="1">
        <text>ATP + protein L-histidine = ADP + protein N-phospho-L-histidine.</text>
        <dbReference type="EC" id="2.7.13.3"/>
    </reaction>
</comment>
<dbReference type="Gene3D" id="3.30.565.10">
    <property type="entry name" value="Histidine kinase-like ATPase, C-terminal domain"/>
    <property type="match status" value="1"/>
</dbReference>
<dbReference type="GO" id="GO:0000160">
    <property type="term" value="P:phosphorelay signal transduction system"/>
    <property type="evidence" value="ECO:0007669"/>
    <property type="project" value="UniProtKB-KW"/>
</dbReference>
<reference evidence="13 14" key="1">
    <citation type="journal article" date="2016" name="Sci. Rep.">
        <title>Metabolic traits of an uncultured archaeal lineage -MSBL1- from brine pools of the Red Sea.</title>
        <authorList>
            <person name="Mwirichia R."/>
            <person name="Alam I."/>
            <person name="Rashid M."/>
            <person name="Vinu M."/>
            <person name="Ba-Alawi W."/>
            <person name="Anthony Kamau A."/>
            <person name="Kamanda Ngugi D."/>
            <person name="Goker M."/>
            <person name="Klenk H.P."/>
            <person name="Bajic V."/>
            <person name="Stingl U."/>
        </authorList>
    </citation>
    <scope>NUCLEOTIDE SEQUENCE [LARGE SCALE GENOMIC DNA]</scope>
    <source>
        <strain evidence="13">SCGC-AAA382A03</strain>
    </source>
</reference>
<dbReference type="AlphaFoldDB" id="A0A133VDY1"/>
<evidence type="ECO:0000256" key="1">
    <source>
        <dbReference type="ARBA" id="ARBA00000085"/>
    </source>
</evidence>
<dbReference type="GO" id="GO:0005524">
    <property type="term" value="F:ATP binding"/>
    <property type="evidence" value="ECO:0007669"/>
    <property type="project" value="UniProtKB-KW"/>
</dbReference>
<keyword evidence="14" id="KW-1185">Reference proteome</keyword>
<keyword evidence="10" id="KW-0902">Two-component regulatory system</keyword>
<organism evidence="13 14">
    <name type="scientific">candidate division MSBL1 archaeon SCGC-AAA382A03</name>
    <dbReference type="NCBI Taxonomy" id="1698278"/>
    <lineage>
        <taxon>Archaea</taxon>
        <taxon>Methanobacteriati</taxon>
        <taxon>Methanobacteriota</taxon>
        <taxon>candidate division MSBL1</taxon>
    </lineage>
</organism>
<dbReference type="PROSITE" id="PS50109">
    <property type="entry name" value="HIS_KIN"/>
    <property type="match status" value="1"/>
</dbReference>
<keyword evidence="4" id="KW-1003">Cell membrane</keyword>
<evidence type="ECO:0000313" key="13">
    <source>
        <dbReference type="EMBL" id="KXB04604.1"/>
    </source>
</evidence>
<dbReference type="InterPro" id="IPR005467">
    <property type="entry name" value="His_kinase_dom"/>
</dbReference>
<keyword evidence="7" id="KW-0547">Nucleotide-binding</keyword>
<evidence type="ECO:0000259" key="12">
    <source>
        <dbReference type="PROSITE" id="PS50109"/>
    </source>
</evidence>
<proteinExistence type="predicted"/>
<sequence>MSLLSIEDGFDLIEKIDIVQALTEVREPKETDLDAVVKDVLNSKKDLLKKNNIDLEIEKNNITVKAGPLLKDLLSNLIEESVKHENAKKIHIYSKEGKKRVILILENDGTGVPEIVKKGFETCYLEGQVKPPGLLLCIAREIIDQYQGKFEIKDSELGGARFDIHLKKAQ</sequence>
<dbReference type="Proteomes" id="UP000070549">
    <property type="component" value="Unassembled WGS sequence"/>
</dbReference>
<gene>
    <name evidence="13" type="ORF">AKJ49_01905</name>
</gene>
<evidence type="ECO:0000256" key="11">
    <source>
        <dbReference type="ARBA" id="ARBA00023136"/>
    </source>
</evidence>
<evidence type="ECO:0000256" key="7">
    <source>
        <dbReference type="ARBA" id="ARBA00022741"/>
    </source>
</evidence>
<evidence type="ECO:0000256" key="6">
    <source>
        <dbReference type="ARBA" id="ARBA00022679"/>
    </source>
</evidence>
<evidence type="ECO:0000256" key="4">
    <source>
        <dbReference type="ARBA" id="ARBA00022475"/>
    </source>
</evidence>
<evidence type="ECO:0000256" key="2">
    <source>
        <dbReference type="ARBA" id="ARBA00004651"/>
    </source>
</evidence>
<dbReference type="InterPro" id="IPR003594">
    <property type="entry name" value="HATPase_dom"/>
</dbReference>
<feature type="domain" description="Histidine kinase" evidence="12">
    <location>
        <begin position="1"/>
        <end position="170"/>
    </location>
</feature>
<evidence type="ECO:0000256" key="3">
    <source>
        <dbReference type="ARBA" id="ARBA00012438"/>
    </source>
</evidence>
<dbReference type="GO" id="GO:0004673">
    <property type="term" value="F:protein histidine kinase activity"/>
    <property type="evidence" value="ECO:0007669"/>
    <property type="project" value="UniProtKB-EC"/>
</dbReference>
<comment type="subcellular location">
    <subcellularLocation>
        <location evidence="2">Cell membrane</location>
        <topology evidence="2">Multi-pass membrane protein</topology>
    </subcellularLocation>
</comment>
<name>A0A133VDY1_9EURY</name>
<dbReference type="EMBL" id="LHYC01000054">
    <property type="protein sequence ID" value="KXB04604.1"/>
    <property type="molecule type" value="Genomic_DNA"/>
</dbReference>
<dbReference type="Pfam" id="PF02518">
    <property type="entry name" value="HATPase_c"/>
    <property type="match status" value="1"/>
</dbReference>
<evidence type="ECO:0000256" key="10">
    <source>
        <dbReference type="ARBA" id="ARBA00023012"/>
    </source>
</evidence>
<dbReference type="InterPro" id="IPR050398">
    <property type="entry name" value="HssS/ArlS-like"/>
</dbReference>
<dbReference type="GO" id="GO:0005886">
    <property type="term" value="C:plasma membrane"/>
    <property type="evidence" value="ECO:0007669"/>
    <property type="project" value="UniProtKB-SubCell"/>
</dbReference>
<protein>
    <recommendedName>
        <fullName evidence="3">histidine kinase</fullName>
        <ecNumber evidence="3">2.7.13.3</ecNumber>
    </recommendedName>
</protein>
<evidence type="ECO:0000256" key="5">
    <source>
        <dbReference type="ARBA" id="ARBA00022553"/>
    </source>
</evidence>
<dbReference type="PANTHER" id="PTHR45528">
    <property type="entry name" value="SENSOR HISTIDINE KINASE CPXA"/>
    <property type="match status" value="1"/>
</dbReference>
<accession>A0A133VDY1</accession>
<keyword evidence="9" id="KW-0067">ATP-binding</keyword>
<evidence type="ECO:0000256" key="8">
    <source>
        <dbReference type="ARBA" id="ARBA00022777"/>
    </source>
</evidence>
<dbReference type="InterPro" id="IPR036890">
    <property type="entry name" value="HATPase_C_sf"/>
</dbReference>
<dbReference type="SUPFAM" id="SSF55874">
    <property type="entry name" value="ATPase domain of HSP90 chaperone/DNA topoisomerase II/histidine kinase"/>
    <property type="match status" value="1"/>
</dbReference>
<comment type="caution">
    <text evidence="13">The sequence shown here is derived from an EMBL/GenBank/DDBJ whole genome shotgun (WGS) entry which is preliminary data.</text>
</comment>
<keyword evidence="6" id="KW-0808">Transferase</keyword>
<keyword evidence="5" id="KW-0597">Phosphoprotein</keyword>
<dbReference type="PANTHER" id="PTHR45528:SF1">
    <property type="entry name" value="SENSOR HISTIDINE KINASE CPXA"/>
    <property type="match status" value="1"/>
</dbReference>
<dbReference type="EC" id="2.7.13.3" evidence="3"/>
<evidence type="ECO:0000256" key="9">
    <source>
        <dbReference type="ARBA" id="ARBA00022840"/>
    </source>
</evidence>
<evidence type="ECO:0000313" key="14">
    <source>
        <dbReference type="Proteomes" id="UP000070549"/>
    </source>
</evidence>
<keyword evidence="11" id="KW-0472">Membrane</keyword>
<keyword evidence="8" id="KW-0418">Kinase</keyword>